<dbReference type="AlphaFoldDB" id="N6UBG6"/>
<dbReference type="GO" id="GO:0001099">
    <property type="term" value="F:basal RNA polymerase II transcription machinery binding"/>
    <property type="evidence" value="ECO:0007669"/>
    <property type="project" value="TreeGrafter"/>
</dbReference>
<dbReference type="HOGENOM" id="CLU_2087259_0_0_1"/>
<feature type="compositionally biased region" description="Basic residues" evidence="2">
    <location>
        <begin position="81"/>
        <end position="109"/>
    </location>
</feature>
<keyword evidence="6" id="KW-1185">Reference proteome</keyword>
<reference evidence="5" key="2">
    <citation type="submission" date="2024-08" db="UniProtKB">
        <authorList>
            <consortium name="EnsemblMetazoa"/>
        </authorList>
    </citation>
    <scope>IDENTIFICATION</scope>
</reference>
<proteinExistence type="inferred from homology"/>
<dbReference type="GO" id="GO:0003723">
    <property type="term" value="F:RNA binding"/>
    <property type="evidence" value="ECO:0007669"/>
    <property type="project" value="TreeGrafter"/>
</dbReference>
<gene>
    <name evidence="5" type="primary">109538944</name>
    <name evidence="4" type="ORF">D910_08000</name>
    <name evidence="3" type="ORF">YQE_07519</name>
</gene>
<dbReference type="KEGG" id="dpa:109538944"/>
<dbReference type="EMBL" id="KB632255">
    <property type="protein sequence ID" value="ERL90653.1"/>
    <property type="molecule type" value="Genomic_DNA"/>
</dbReference>
<dbReference type="Proteomes" id="UP000019118">
    <property type="component" value="Unassembled WGS sequence"/>
</dbReference>
<dbReference type="GO" id="GO:0005730">
    <property type="term" value="C:nucleolus"/>
    <property type="evidence" value="ECO:0007669"/>
    <property type="project" value="TreeGrafter"/>
</dbReference>
<evidence type="ECO:0000313" key="5">
    <source>
        <dbReference type="EnsemblMetazoa" id="XP_019761948.1"/>
    </source>
</evidence>
<evidence type="ECO:0000313" key="7">
    <source>
        <dbReference type="Proteomes" id="UP000030742"/>
    </source>
</evidence>
<protein>
    <recommendedName>
        <fullName evidence="8">Protein LLP homolog</fullName>
    </recommendedName>
</protein>
<organism evidence="3">
    <name type="scientific">Dendroctonus ponderosae</name>
    <name type="common">Mountain pine beetle</name>
    <dbReference type="NCBI Taxonomy" id="77166"/>
    <lineage>
        <taxon>Eukaryota</taxon>
        <taxon>Metazoa</taxon>
        <taxon>Ecdysozoa</taxon>
        <taxon>Arthropoda</taxon>
        <taxon>Hexapoda</taxon>
        <taxon>Insecta</taxon>
        <taxon>Pterygota</taxon>
        <taxon>Neoptera</taxon>
        <taxon>Endopterygota</taxon>
        <taxon>Coleoptera</taxon>
        <taxon>Polyphaga</taxon>
        <taxon>Cucujiformia</taxon>
        <taxon>Curculionidae</taxon>
        <taxon>Scolytinae</taxon>
        <taxon>Dendroctonus</taxon>
    </lineage>
</organism>
<dbReference type="EMBL" id="KB740994">
    <property type="protein sequence ID" value="ENN75987.1"/>
    <property type="molecule type" value="Genomic_DNA"/>
</dbReference>
<dbReference type="PANTHER" id="PTHR34253">
    <property type="entry name" value="PROTEIN LLP HOMOLOG"/>
    <property type="match status" value="1"/>
</dbReference>
<evidence type="ECO:0000313" key="3">
    <source>
        <dbReference type="EMBL" id="ENN75987.1"/>
    </source>
</evidence>
<accession>N6UBG6</accession>
<sequence length="117" mass="13612">MAKSIRSKWKRKCRAIKRVRYGEKELERLKKTLANDPLNHKTEKLEEIANVVTASEIQDAAQSEQMDVDATATAKVKKIKLKRAKRDVKKEARRKIEKKRRKRKGKKGRNSVSLSIE</sequence>
<dbReference type="EnsemblMetazoa" id="XM_019906389.1">
    <property type="protein sequence ID" value="XP_019761948.1"/>
    <property type="gene ID" value="LOC109538944"/>
</dbReference>
<dbReference type="STRING" id="77166.N6UBG6"/>
<evidence type="ECO:0000313" key="6">
    <source>
        <dbReference type="Proteomes" id="UP000019118"/>
    </source>
</evidence>
<evidence type="ECO:0000256" key="1">
    <source>
        <dbReference type="ARBA" id="ARBA00034118"/>
    </source>
</evidence>
<dbReference type="Pfam" id="PF10169">
    <property type="entry name" value="LLPH"/>
    <property type="match status" value="1"/>
</dbReference>
<name>N6UBG6_DENPD</name>
<evidence type="ECO:0000313" key="4">
    <source>
        <dbReference type="EMBL" id="ERL90653.1"/>
    </source>
</evidence>
<dbReference type="GO" id="GO:0097484">
    <property type="term" value="P:dendrite extension"/>
    <property type="evidence" value="ECO:0007669"/>
    <property type="project" value="TreeGrafter"/>
</dbReference>
<dbReference type="PANTHER" id="PTHR34253:SF1">
    <property type="entry name" value="PROTEIN LLP HOMOLOG"/>
    <property type="match status" value="1"/>
</dbReference>
<evidence type="ECO:0008006" key="8">
    <source>
        <dbReference type="Google" id="ProtNLM"/>
    </source>
</evidence>
<dbReference type="Proteomes" id="UP000030742">
    <property type="component" value="Unassembled WGS sequence"/>
</dbReference>
<comment type="similarity">
    <text evidence="1">Belongs to the learning-associated protein family.</text>
</comment>
<dbReference type="OrthoDB" id="6257894at2759"/>
<feature type="non-terminal residue" evidence="3">
    <location>
        <position position="1"/>
    </location>
</feature>
<reference evidence="6 7" key="1">
    <citation type="journal article" date="2013" name="Genome Biol.">
        <title>Draft genome of the mountain pine beetle, Dendroctonus ponderosae Hopkins, a major forest pest.</title>
        <authorList>
            <person name="Keeling C.I."/>
            <person name="Yuen M.M."/>
            <person name="Liao N.Y."/>
            <person name="Docking T.R."/>
            <person name="Chan S.K."/>
            <person name="Taylor G.A."/>
            <person name="Palmquist D.L."/>
            <person name="Jackman S.D."/>
            <person name="Nguyen A."/>
            <person name="Li M."/>
            <person name="Henderson H."/>
            <person name="Janes J.K."/>
            <person name="Zhao Y."/>
            <person name="Pandoh P."/>
            <person name="Moore R."/>
            <person name="Sperling F.A."/>
            <person name="Huber D.P."/>
            <person name="Birol I."/>
            <person name="Jones S.J."/>
            <person name="Bohlmann J."/>
        </authorList>
    </citation>
    <scope>NUCLEOTIDE SEQUENCE</scope>
</reference>
<feature type="region of interest" description="Disordered" evidence="2">
    <location>
        <begin position="81"/>
        <end position="117"/>
    </location>
</feature>
<dbReference type="InterPro" id="IPR018784">
    <property type="entry name" value="LLPH-like"/>
</dbReference>
<evidence type="ECO:0000256" key="2">
    <source>
        <dbReference type="SAM" id="MobiDB-lite"/>
    </source>
</evidence>